<dbReference type="GO" id="GO:0000981">
    <property type="term" value="F:DNA-binding transcription factor activity, RNA polymerase II-specific"/>
    <property type="evidence" value="ECO:0007669"/>
    <property type="project" value="InterPro"/>
</dbReference>
<dbReference type="GO" id="GO:0008270">
    <property type="term" value="F:zinc ion binding"/>
    <property type="evidence" value="ECO:0007669"/>
    <property type="project" value="InterPro"/>
</dbReference>
<feature type="region of interest" description="Disordered" evidence="2">
    <location>
        <begin position="523"/>
        <end position="543"/>
    </location>
</feature>
<dbReference type="SUPFAM" id="SSF57701">
    <property type="entry name" value="Zn2/Cys6 DNA-binding domain"/>
    <property type="match status" value="1"/>
</dbReference>
<evidence type="ECO:0000313" key="5">
    <source>
        <dbReference type="Proteomes" id="UP000800041"/>
    </source>
</evidence>
<dbReference type="AlphaFoldDB" id="A0A6G1H3W9"/>
<feature type="region of interest" description="Disordered" evidence="2">
    <location>
        <begin position="1"/>
        <end position="29"/>
    </location>
</feature>
<dbReference type="PANTHER" id="PTHR35392:SF3">
    <property type="entry name" value="ZN(2)-C6 FUNGAL-TYPE DOMAIN-CONTAINING PROTEIN"/>
    <property type="match status" value="1"/>
</dbReference>
<feature type="region of interest" description="Disordered" evidence="2">
    <location>
        <begin position="90"/>
        <end position="117"/>
    </location>
</feature>
<protein>
    <recommendedName>
        <fullName evidence="3">Zn(2)-C6 fungal-type domain-containing protein</fullName>
    </recommendedName>
</protein>
<feature type="compositionally biased region" description="Polar residues" evidence="2">
    <location>
        <begin position="17"/>
        <end position="26"/>
    </location>
</feature>
<feature type="domain" description="Zn(2)-C6 fungal-type" evidence="3">
    <location>
        <begin position="130"/>
        <end position="163"/>
    </location>
</feature>
<feature type="compositionally biased region" description="Low complexity" evidence="2">
    <location>
        <begin position="524"/>
        <end position="538"/>
    </location>
</feature>
<dbReference type="Proteomes" id="UP000800041">
    <property type="component" value="Unassembled WGS sequence"/>
</dbReference>
<dbReference type="Pfam" id="PF00172">
    <property type="entry name" value="Zn_clus"/>
    <property type="match status" value="1"/>
</dbReference>
<reference evidence="4" key="1">
    <citation type="journal article" date="2020" name="Stud. Mycol.">
        <title>101 Dothideomycetes genomes: a test case for predicting lifestyles and emergence of pathogens.</title>
        <authorList>
            <person name="Haridas S."/>
            <person name="Albert R."/>
            <person name="Binder M."/>
            <person name="Bloem J."/>
            <person name="Labutti K."/>
            <person name="Salamov A."/>
            <person name="Andreopoulos B."/>
            <person name="Baker S."/>
            <person name="Barry K."/>
            <person name="Bills G."/>
            <person name="Bluhm B."/>
            <person name="Cannon C."/>
            <person name="Castanera R."/>
            <person name="Culley D."/>
            <person name="Daum C."/>
            <person name="Ezra D."/>
            <person name="Gonzalez J."/>
            <person name="Henrissat B."/>
            <person name="Kuo A."/>
            <person name="Liang C."/>
            <person name="Lipzen A."/>
            <person name="Lutzoni F."/>
            <person name="Magnuson J."/>
            <person name="Mondo S."/>
            <person name="Nolan M."/>
            <person name="Ohm R."/>
            <person name="Pangilinan J."/>
            <person name="Park H.-J."/>
            <person name="Ramirez L."/>
            <person name="Alfaro M."/>
            <person name="Sun H."/>
            <person name="Tritt A."/>
            <person name="Yoshinaga Y."/>
            <person name="Zwiers L.-H."/>
            <person name="Turgeon B."/>
            <person name="Goodwin S."/>
            <person name="Spatafora J."/>
            <person name="Crous P."/>
            <person name="Grigoriev I."/>
        </authorList>
    </citation>
    <scope>NUCLEOTIDE SEQUENCE</scope>
    <source>
        <strain evidence="4">CBS 113979</strain>
    </source>
</reference>
<proteinExistence type="predicted"/>
<feature type="region of interest" description="Disordered" evidence="2">
    <location>
        <begin position="455"/>
        <end position="493"/>
    </location>
</feature>
<evidence type="ECO:0000256" key="1">
    <source>
        <dbReference type="ARBA" id="ARBA00023242"/>
    </source>
</evidence>
<accession>A0A6G1H3W9</accession>
<feature type="compositionally biased region" description="Polar residues" evidence="2">
    <location>
        <begin position="67"/>
        <end position="76"/>
    </location>
</feature>
<dbReference type="InterPro" id="IPR052973">
    <property type="entry name" value="Fungal_sec-metab_reg_TF"/>
</dbReference>
<evidence type="ECO:0000313" key="4">
    <source>
        <dbReference type="EMBL" id="KAF1987764.1"/>
    </source>
</evidence>
<dbReference type="EMBL" id="ML977151">
    <property type="protein sequence ID" value="KAF1987764.1"/>
    <property type="molecule type" value="Genomic_DNA"/>
</dbReference>
<evidence type="ECO:0000256" key="2">
    <source>
        <dbReference type="SAM" id="MobiDB-lite"/>
    </source>
</evidence>
<dbReference type="InterPro" id="IPR001138">
    <property type="entry name" value="Zn2Cys6_DnaBD"/>
</dbReference>
<dbReference type="InterPro" id="IPR036864">
    <property type="entry name" value="Zn2-C6_fun-type_DNA-bd_sf"/>
</dbReference>
<dbReference type="SMART" id="SM00066">
    <property type="entry name" value="GAL4"/>
    <property type="match status" value="1"/>
</dbReference>
<name>A0A6G1H3W9_9PEZI</name>
<dbReference type="OrthoDB" id="3921198at2759"/>
<sequence length="606" mass="65683">MPNLDASSHDHFPASWANRSITSNPGPTIFTPPDSFANIWTHDIPHHVAESTVSASSSSPTWPGDSFPQTSTSQDSGIGIMAIPRADSSFSTLSKSPTACGKRPRVPRGRTGPLNPKARQDAAFMRRFKACDSCRKRKAKCDAGIPCKSCVLSFGANLLLQPCRGKVLASLAIVLLSAAKIFPAHRPISSFLGLTPYTLQPSTHTIQLNFGFGPSIPRRITLIAPADSKKLIHDHTIYTWPPPPHRTTPHTRAAHYVFPAILSETADLPQVLSNHLSVLVDAHFRHFPLFSSRLHILRDIYIFYRRLPPATPMRELLHKSLKLLVLVHVGGDVTLVPSDPVAMGLAKKFFPLLEGVLESPTSDCGEDGAGGGGWSGAPLCTPREPTPCFIRGQLGAVMPGVAEGLMREVLEGVERASLGRACGGWVGVLAVFCVVLMCIETGEYHGAKRGYHETLDHRNEGENGNGDTEKGKGRQLENEQEYHGWSEGEKDGQRSEGVEALLGFYRTCYSGCHGQLKVEDDGVTTTTSSSSLSSPNSSWKASGGWKYKNAVDPGLEDASKQFLASLKTSMADAKGYLKERKEEAPGKGDMSGFFDRLLAKLLLLDL</sequence>
<gene>
    <name evidence="4" type="ORF">K402DRAFT_412005</name>
</gene>
<keyword evidence="5" id="KW-1185">Reference proteome</keyword>
<evidence type="ECO:0000259" key="3">
    <source>
        <dbReference type="PROSITE" id="PS50048"/>
    </source>
</evidence>
<dbReference type="PANTHER" id="PTHR35392">
    <property type="entry name" value="ZN(II)2CYS6 TRANSCRIPTION FACTOR (EUROFUNG)-RELATED-RELATED"/>
    <property type="match status" value="1"/>
</dbReference>
<dbReference type="Gene3D" id="4.10.240.10">
    <property type="entry name" value="Zn(2)-C6 fungal-type DNA-binding domain"/>
    <property type="match status" value="1"/>
</dbReference>
<feature type="region of interest" description="Disordered" evidence="2">
    <location>
        <begin position="51"/>
        <end position="76"/>
    </location>
</feature>
<dbReference type="CDD" id="cd00067">
    <property type="entry name" value="GAL4"/>
    <property type="match status" value="1"/>
</dbReference>
<keyword evidence="1" id="KW-0539">Nucleus</keyword>
<organism evidence="4 5">
    <name type="scientific">Aulographum hederae CBS 113979</name>
    <dbReference type="NCBI Taxonomy" id="1176131"/>
    <lineage>
        <taxon>Eukaryota</taxon>
        <taxon>Fungi</taxon>
        <taxon>Dikarya</taxon>
        <taxon>Ascomycota</taxon>
        <taxon>Pezizomycotina</taxon>
        <taxon>Dothideomycetes</taxon>
        <taxon>Pleosporomycetidae</taxon>
        <taxon>Aulographales</taxon>
        <taxon>Aulographaceae</taxon>
    </lineage>
</organism>
<dbReference type="PROSITE" id="PS50048">
    <property type="entry name" value="ZN2_CY6_FUNGAL_2"/>
    <property type="match status" value="1"/>
</dbReference>